<dbReference type="OrthoDB" id="206452at2759"/>
<dbReference type="AlphaFoldDB" id="L8WC23"/>
<gene>
    <name evidence="2" type="ORF">AG1IA_10244</name>
</gene>
<sequence length="96" mass="10236">MARRKLESNPLPGLPQSLPRKHSATQSKSHPQPSHSLPGGYAPPAREKSKSKHSGHAKSASTGTLPTQVVSVSSSVVSTRSSLCTARSFQIVPRQR</sequence>
<evidence type="ECO:0000256" key="1">
    <source>
        <dbReference type="SAM" id="MobiDB-lite"/>
    </source>
</evidence>
<accession>L8WC23</accession>
<dbReference type="EMBL" id="AFRT01005509">
    <property type="protein sequence ID" value="ELU35726.1"/>
    <property type="molecule type" value="Genomic_DNA"/>
</dbReference>
<feature type="compositionally biased region" description="Low complexity" evidence="1">
    <location>
        <begin position="69"/>
        <end position="78"/>
    </location>
</feature>
<organism evidence="2 3">
    <name type="scientific">Thanatephorus cucumeris (strain AG1-IA)</name>
    <name type="common">Rice sheath blight fungus</name>
    <name type="synonym">Rhizoctonia solani</name>
    <dbReference type="NCBI Taxonomy" id="983506"/>
    <lineage>
        <taxon>Eukaryota</taxon>
        <taxon>Fungi</taxon>
        <taxon>Dikarya</taxon>
        <taxon>Basidiomycota</taxon>
        <taxon>Agaricomycotina</taxon>
        <taxon>Agaricomycetes</taxon>
        <taxon>Cantharellales</taxon>
        <taxon>Ceratobasidiaceae</taxon>
        <taxon>Rhizoctonia</taxon>
        <taxon>Rhizoctonia solani AG-1</taxon>
    </lineage>
</organism>
<name>L8WC23_THACA</name>
<dbReference type="Proteomes" id="UP000011668">
    <property type="component" value="Unassembled WGS sequence"/>
</dbReference>
<evidence type="ECO:0000313" key="2">
    <source>
        <dbReference type="EMBL" id="ELU35726.1"/>
    </source>
</evidence>
<protein>
    <submittedName>
        <fullName evidence="2">Uncharacterized protein</fullName>
    </submittedName>
</protein>
<reference evidence="2 3" key="1">
    <citation type="journal article" date="2013" name="Nat. Commun.">
        <title>The evolution and pathogenic mechanisms of the rice sheath blight pathogen.</title>
        <authorList>
            <person name="Zheng A."/>
            <person name="Lin R."/>
            <person name="Xu L."/>
            <person name="Qin P."/>
            <person name="Tang C."/>
            <person name="Ai P."/>
            <person name="Zhang D."/>
            <person name="Liu Y."/>
            <person name="Sun Z."/>
            <person name="Feng H."/>
            <person name="Wang Y."/>
            <person name="Chen Y."/>
            <person name="Liang X."/>
            <person name="Fu R."/>
            <person name="Li Q."/>
            <person name="Zhang J."/>
            <person name="Yu X."/>
            <person name="Xie Z."/>
            <person name="Ding L."/>
            <person name="Guan P."/>
            <person name="Tang J."/>
            <person name="Liang Y."/>
            <person name="Wang S."/>
            <person name="Deng Q."/>
            <person name="Li S."/>
            <person name="Zhu J."/>
            <person name="Wang L."/>
            <person name="Liu H."/>
            <person name="Li P."/>
        </authorList>
    </citation>
    <scope>NUCLEOTIDE SEQUENCE [LARGE SCALE GENOMIC DNA]</scope>
    <source>
        <strain evidence="3">AG-1 IA</strain>
    </source>
</reference>
<dbReference type="HOGENOM" id="CLU_2361174_0_0_1"/>
<feature type="compositionally biased region" description="Polar residues" evidence="1">
    <location>
        <begin position="24"/>
        <end position="35"/>
    </location>
</feature>
<evidence type="ECO:0000313" key="3">
    <source>
        <dbReference type="Proteomes" id="UP000011668"/>
    </source>
</evidence>
<comment type="caution">
    <text evidence="2">The sequence shown here is derived from an EMBL/GenBank/DDBJ whole genome shotgun (WGS) entry which is preliminary data.</text>
</comment>
<proteinExistence type="predicted"/>
<keyword evidence="3" id="KW-1185">Reference proteome</keyword>
<feature type="region of interest" description="Disordered" evidence="1">
    <location>
        <begin position="1"/>
        <end position="80"/>
    </location>
</feature>